<name>A0A7K1SKZ7_9BACT</name>
<evidence type="ECO:0000256" key="1">
    <source>
        <dbReference type="ARBA" id="ARBA00008857"/>
    </source>
</evidence>
<dbReference type="Gene3D" id="3.30.160.390">
    <property type="entry name" value="Integrase, DNA-binding domain"/>
    <property type="match status" value="1"/>
</dbReference>
<organism evidence="6 7">
    <name type="scientific">Spirosoma arboris</name>
    <dbReference type="NCBI Taxonomy" id="2682092"/>
    <lineage>
        <taxon>Bacteria</taxon>
        <taxon>Pseudomonadati</taxon>
        <taxon>Bacteroidota</taxon>
        <taxon>Cytophagia</taxon>
        <taxon>Cytophagales</taxon>
        <taxon>Cytophagaceae</taxon>
        <taxon>Spirosoma</taxon>
    </lineage>
</organism>
<dbReference type="SUPFAM" id="SSF56349">
    <property type="entry name" value="DNA breaking-rejoining enzymes"/>
    <property type="match status" value="1"/>
</dbReference>
<gene>
    <name evidence="6" type="ORF">GO755_30715</name>
</gene>
<dbReference type="Pfam" id="PF00589">
    <property type="entry name" value="Phage_integrase"/>
    <property type="match status" value="1"/>
</dbReference>
<dbReference type="PROSITE" id="PS51898">
    <property type="entry name" value="TYR_RECOMBINASE"/>
    <property type="match status" value="1"/>
</dbReference>
<evidence type="ECO:0000256" key="3">
    <source>
        <dbReference type="ARBA" id="ARBA00023125"/>
    </source>
</evidence>
<dbReference type="GO" id="GO:0015074">
    <property type="term" value="P:DNA integration"/>
    <property type="evidence" value="ECO:0007669"/>
    <property type="project" value="UniProtKB-KW"/>
</dbReference>
<dbReference type="InterPro" id="IPR010998">
    <property type="entry name" value="Integrase_recombinase_N"/>
</dbReference>
<feature type="domain" description="Tyr recombinase" evidence="5">
    <location>
        <begin position="202"/>
        <end position="382"/>
    </location>
</feature>
<keyword evidence="2" id="KW-0229">DNA integration</keyword>
<keyword evidence="3" id="KW-0238">DNA-binding</keyword>
<keyword evidence="7" id="KW-1185">Reference proteome</keyword>
<dbReference type="InterPro" id="IPR025166">
    <property type="entry name" value="Integrase_DNA_bind_dom"/>
</dbReference>
<reference evidence="6 7" key="1">
    <citation type="submission" date="2019-12" db="EMBL/GenBank/DDBJ databases">
        <title>Spirosoma sp. HMF4905 genome sequencing and assembly.</title>
        <authorList>
            <person name="Kang H."/>
            <person name="Cha I."/>
            <person name="Kim H."/>
            <person name="Joh K."/>
        </authorList>
    </citation>
    <scope>NUCLEOTIDE SEQUENCE [LARGE SCALE GENOMIC DNA]</scope>
    <source>
        <strain evidence="6 7">HMF4905</strain>
    </source>
</reference>
<dbReference type="InterPro" id="IPR002104">
    <property type="entry name" value="Integrase_catalytic"/>
</dbReference>
<dbReference type="InterPro" id="IPR013762">
    <property type="entry name" value="Integrase-like_cat_sf"/>
</dbReference>
<sequence>MSLSDLDCRHAKPATSAYRLFDSAGLYLHVMPTGKRVWRLKYRFQGKEKLLTLGAYPGVTLIKAREKRDIAKQTLETGIDPGQQKKDEKALAQFKQAQTVQLVATEWYNRNLPTWSPSYAKNVLSRLQQNIFPFIGQQSVASLTVQQLLVCLQKVEDRNRYDLAHRVLQMMGQIMRYAVITERADRDITSDMKGALKKYVKGHFASIEIEELPKLLKAIERNEARLFKQTILALKLILLTFVRTSELIQATWSEIDLKNKVWSIPAERMKMRKAHIVPLSNQVVLILEELSELFGQQGYILPSAFQKNKPISNNTILKALDRLKYGKLMTGHGFRALAMSTIKEKLDYRHEVVDRQLAHQPKSKVDKAYDRAQFLAERTRMMQDWADYIDSIAVSPKTAQVSELLYVSR</sequence>
<dbReference type="PANTHER" id="PTHR30629">
    <property type="entry name" value="PROPHAGE INTEGRASE"/>
    <property type="match status" value="1"/>
</dbReference>
<dbReference type="InterPro" id="IPR011010">
    <property type="entry name" value="DNA_brk_join_enz"/>
</dbReference>
<dbReference type="CDD" id="cd00801">
    <property type="entry name" value="INT_P4_C"/>
    <property type="match status" value="1"/>
</dbReference>
<dbReference type="InterPro" id="IPR050808">
    <property type="entry name" value="Phage_Integrase"/>
</dbReference>
<dbReference type="Pfam" id="PF22022">
    <property type="entry name" value="Phage_int_M"/>
    <property type="match status" value="1"/>
</dbReference>
<proteinExistence type="inferred from homology"/>
<evidence type="ECO:0000313" key="7">
    <source>
        <dbReference type="Proteomes" id="UP000436006"/>
    </source>
</evidence>
<evidence type="ECO:0000256" key="2">
    <source>
        <dbReference type="ARBA" id="ARBA00022908"/>
    </source>
</evidence>
<evidence type="ECO:0000259" key="5">
    <source>
        <dbReference type="PROSITE" id="PS51898"/>
    </source>
</evidence>
<dbReference type="GO" id="GO:0003677">
    <property type="term" value="F:DNA binding"/>
    <property type="evidence" value="ECO:0007669"/>
    <property type="project" value="UniProtKB-KW"/>
</dbReference>
<dbReference type="EMBL" id="WPIN01000016">
    <property type="protein sequence ID" value="MVM34444.1"/>
    <property type="molecule type" value="Genomic_DNA"/>
</dbReference>
<dbReference type="PANTHER" id="PTHR30629:SF2">
    <property type="entry name" value="PROPHAGE INTEGRASE INTS-RELATED"/>
    <property type="match status" value="1"/>
</dbReference>
<dbReference type="Gene3D" id="1.10.150.130">
    <property type="match status" value="1"/>
</dbReference>
<dbReference type="AlphaFoldDB" id="A0A7K1SKZ7"/>
<keyword evidence="4" id="KW-0233">DNA recombination</keyword>
<protein>
    <submittedName>
        <fullName evidence="6">Tyrosine-type recombinase/integrase</fullName>
    </submittedName>
</protein>
<dbReference type="Pfam" id="PF13356">
    <property type="entry name" value="Arm-DNA-bind_3"/>
    <property type="match status" value="1"/>
</dbReference>
<dbReference type="GO" id="GO:0006310">
    <property type="term" value="P:DNA recombination"/>
    <property type="evidence" value="ECO:0007669"/>
    <property type="project" value="UniProtKB-KW"/>
</dbReference>
<accession>A0A7K1SKZ7</accession>
<comment type="similarity">
    <text evidence="1">Belongs to the 'phage' integrase family.</text>
</comment>
<dbReference type="InterPro" id="IPR053876">
    <property type="entry name" value="Phage_int_M"/>
</dbReference>
<dbReference type="InterPro" id="IPR038488">
    <property type="entry name" value="Integrase_DNA-bd_sf"/>
</dbReference>
<evidence type="ECO:0000256" key="4">
    <source>
        <dbReference type="ARBA" id="ARBA00023172"/>
    </source>
</evidence>
<dbReference type="Gene3D" id="1.10.443.10">
    <property type="entry name" value="Intergrase catalytic core"/>
    <property type="match status" value="1"/>
</dbReference>
<comment type="caution">
    <text evidence="6">The sequence shown here is derived from an EMBL/GenBank/DDBJ whole genome shotgun (WGS) entry which is preliminary data.</text>
</comment>
<evidence type="ECO:0000313" key="6">
    <source>
        <dbReference type="EMBL" id="MVM34444.1"/>
    </source>
</evidence>
<dbReference type="Proteomes" id="UP000436006">
    <property type="component" value="Unassembled WGS sequence"/>
</dbReference>